<keyword evidence="10" id="KW-1185">Reference proteome</keyword>
<feature type="domain" description="Glucosamine/galactosamine-6-phosphate isomerase" evidence="8">
    <location>
        <begin position="13"/>
        <end position="221"/>
    </location>
</feature>
<proteinExistence type="inferred from homology"/>
<evidence type="ECO:0000256" key="2">
    <source>
        <dbReference type="ARBA" id="ARBA00002681"/>
    </source>
</evidence>
<evidence type="ECO:0000256" key="6">
    <source>
        <dbReference type="ARBA" id="ARBA00020337"/>
    </source>
</evidence>
<name>A0ABT1C0R0_9HYPH</name>
<sequence>MTEARFHWREFGSREELAQRLSEAVSRRLAQAVETKGTGLLAVSGGSTPKRFFEVLSGAEIPWAQTTVTLCDERFVPPAHERSNEKLVRENLLTHKAEAARFLPLFHQAEDVEQAAKLADSEFAQSPLPLDVAVLGMGNDGHTLSFFPDAQELGLALDRANPKRVMAIHAASTEEPRLTLTLPLVVHAGQTFLHIEGAAKREAFEHAMASDPALPIRVVAEALERPIEVFWAP</sequence>
<dbReference type="InterPro" id="IPR039104">
    <property type="entry name" value="6PGL"/>
</dbReference>
<dbReference type="Pfam" id="PF01182">
    <property type="entry name" value="Glucosamine_iso"/>
    <property type="match status" value="1"/>
</dbReference>
<comment type="similarity">
    <text evidence="4 7">Belongs to the glucosamine/galactosamine-6-phosphate isomerase family. 6-phosphogluconolactonase subfamily.</text>
</comment>
<evidence type="ECO:0000259" key="8">
    <source>
        <dbReference type="Pfam" id="PF01182"/>
    </source>
</evidence>
<keyword evidence="7 9" id="KW-0378">Hydrolase</keyword>
<dbReference type="Gene3D" id="3.40.50.1360">
    <property type="match status" value="1"/>
</dbReference>
<dbReference type="Proteomes" id="UP001205906">
    <property type="component" value="Unassembled WGS sequence"/>
</dbReference>
<protein>
    <recommendedName>
        <fullName evidence="6 7">6-phosphogluconolactonase</fullName>
        <shortName evidence="7">6PGL</shortName>
        <ecNumber evidence="5 7">3.1.1.31</ecNumber>
    </recommendedName>
</protein>
<dbReference type="RefSeq" id="WP_252815232.1">
    <property type="nucleotide sequence ID" value="NZ_JAMXQS010000001.1"/>
</dbReference>
<accession>A0ABT1C0R0</accession>
<evidence type="ECO:0000313" key="10">
    <source>
        <dbReference type="Proteomes" id="UP001205906"/>
    </source>
</evidence>
<comment type="function">
    <text evidence="2 7">Hydrolysis of 6-phosphogluconolactone to 6-phosphogluconate.</text>
</comment>
<dbReference type="InterPro" id="IPR037171">
    <property type="entry name" value="NagB/RpiA_transferase-like"/>
</dbReference>
<dbReference type="EMBL" id="JAMXQS010000001">
    <property type="protein sequence ID" value="MCO6048417.1"/>
    <property type="molecule type" value="Genomic_DNA"/>
</dbReference>
<dbReference type="PANTHER" id="PTHR11054">
    <property type="entry name" value="6-PHOSPHOGLUCONOLACTONASE"/>
    <property type="match status" value="1"/>
</dbReference>
<comment type="caution">
    <text evidence="9">The sequence shown here is derived from an EMBL/GenBank/DDBJ whole genome shotgun (WGS) entry which is preliminary data.</text>
</comment>
<dbReference type="EC" id="3.1.1.31" evidence="5 7"/>
<evidence type="ECO:0000256" key="5">
    <source>
        <dbReference type="ARBA" id="ARBA00013198"/>
    </source>
</evidence>
<dbReference type="InterPro" id="IPR006148">
    <property type="entry name" value="Glc/Gal-6P_isomerase"/>
</dbReference>
<dbReference type="NCBIfam" id="TIGR01198">
    <property type="entry name" value="pgl"/>
    <property type="match status" value="1"/>
</dbReference>
<dbReference type="InterPro" id="IPR005900">
    <property type="entry name" value="6-phosphogluconolactonase_DevB"/>
</dbReference>
<gene>
    <name evidence="7 9" type="primary">pgl</name>
    <name evidence="9" type="ORF">NGM99_01265</name>
</gene>
<dbReference type="GO" id="GO:0017057">
    <property type="term" value="F:6-phosphogluconolactonase activity"/>
    <property type="evidence" value="ECO:0007669"/>
    <property type="project" value="UniProtKB-EC"/>
</dbReference>
<organism evidence="9 10">
    <name type="scientific">Mesorhizobium liriopis</name>
    <dbReference type="NCBI Taxonomy" id="2953882"/>
    <lineage>
        <taxon>Bacteria</taxon>
        <taxon>Pseudomonadati</taxon>
        <taxon>Pseudomonadota</taxon>
        <taxon>Alphaproteobacteria</taxon>
        <taxon>Hyphomicrobiales</taxon>
        <taxon>Phyllobacteriaceae</taxon>
        <taxon>Mesorhizobium</taxon>
    </lineage>
</organism>
<comment type="pathway">
    <text evidence="3 7">Carbohydrate degradation; pentose phosphate pathway; D-ribulose 5-phosphate from D-glucose 6-phosphate (oxidative stage): step 2/3.</text>
</comment>
<comment type="catalytic activity">
    <reaction evidence="1 7">
        <text>6-phospho-D-glucono-1,5-lactone + H2O = 6-phospho-D-gluconate + H(+)</text>
        <dbReference type="Rhea" id="RHEA:12556"/>
        <dbReference type="ChEBI" id="CHEBI:15377"/>
        <dbReference type="ChEBI" id="CHEBI:15378"/>
        <dbReference type="ChEBI" id="CHEBI:57955"/>
        <dbReference type="ChEBI" id="CHEBI:58759"/>
        <dbReference type="EC" id="3.1.1.31"/>
    </reaction>
</comment>
<evidence type="ECO:0000256" key="4">
    <source>
        <dbReference type="ARBA" id="ARBA00010662"/>
    </source>
</evidence>
<evidence type="ECO:0000256" key="1">
    <source>
        <dbReference type="ARBA" id="ARBA00000832"/>
    </source>
</evidence>
<reference evidence="9 10" key="1">
    <citation type="submission" date="2022-06" db="EMBL/GenBank/DDBJ databases">
        <title>Mesorhizobium sp. strain RP14 Genome sequencing and assembly.</title>
        <authorList>
            <person name="Kim I."/>
        </authorList>
    </citation>
    <scope>NUCLEOTIDE SEQUENCE [LARGE SCALE GENOMIC DNA]</scope>
    <source>
        <strain evidence="10">RP14(2022)</strain>
    </source>
</reference>
<evidence type="ECO:0000256" key="3">
    <source>
        <dbReference type="ARBA" id="ARBA00004961"/>
    </source>
</evidence>
<dbReference type="PANTHER" id="PTHR11054:SF0">
    <property type="entry name" value="6-PHOSPHOGLUCONOLACTONASE"/>
    <property type="match status" value="1"/>
</dbReference>
<dbReference type="SUPFAM" id="SSF100950">
    <property type="entry name" value="NagB/RpiA/CoA transferase-like"/>
    <property type="match status" value="1"/>
</dbReference>
<dbReference type="CDD" id="cd01400">
    <property type="entry name" value="6PGL"/>
    <property type="match status" value="1"/>
</dbReference>
<evidence type="ECO:0000256" key="7">
    <source>
        <dbReference type="RuleBase" id="RU365095"/>
    </source>
</evidence>
<evidence type="ECO:0000313" key="9">
    <source>
        <dbReference type="EMBL" id="MCO6048417.1"/>
    </source>
</evidence>